<dbReference type="EnsemblMetazoa" id="AALFPA23_005169.R6533">
    <property type="protein sequence ID" value="AALFPA23_005169.P6533"/>
    <property type="gene ID" value="AALFPA23_005169"/>
</dbReference>
<name>A0ABM1Y2W7_AEDAL</name>
<accession>A0ABM1Y2W7</accession>
<reference evidence="1" key="2">
    <citation type="submission" date="2025-05" db="UniProtKB">
        <authorList>
            <consortium name="EnsemblMetazoa"/>
        </authorList>
    </citation>
    <scope>IDENTIFICATION</scope>
    <source>
        <strain evidence="1">Foshan</strain>
    </source>
</reference>
<evidence type="ECO:0000313" key="2">
    <source>
        <dbReference type="Proteomes" id="UP000069940"/>
    </source>
</evidence>
<evidence type="ECO:0000313" key="1">
    <source>
        <dbReference type="EnsemblMetazoa" id="AALFPA23_005169.P6533"/>
    </source>
</evidence>
<dbReference type="GeneID" id="134292247"/>
<dbReference type="RefSeq" id="XP_062717221.1">
    <property type="nucleotide sequence ID" value="XM_062861237.1"/>
</dbReference>
<sequence length="174" mass="19810">MRTILNEHATITKHRYVFATNDYYPDTADEGFSPGEVSLSICPAEAYLTAALGKKSLLVEQIDLALHYRRLTQRNEFNLILLLPTIQMHTPIRQSSPPNYVVNTDSPERPIHHKVQVSENHDQNNNTVRSMGSLTTSIVLSSCFADIRIPILSPQISETGNEFKIDKRWDSIRY</sequence>
<dbReference type="Proteomes" id="UP000069940">
    <property type="component" value="Unassembled WGS sequence"/>
</dbReference>
<reference evidence="2" key="1">
    <citation type="journal article" date="2015" name="Proc. Natl. Acad. Sci. U.S.A.">
        <title>Genome sequence of the Asian Tiger mosquito, Aedes albopictus, reveals insights into its biology, genetics, and evolution.</title>
        <authorList>
            <person name="Chen X.G."/>
            <person name="Jiang X."/>
            <person name="Gu J."/>
            <person name="Xu M."/>
            <person name="Wu Y."/>
            <person name="Deng Y."/>
            <person name="Zhang C."/>
            <person name="Bonizzoni M."/>
            <person name="Dermauw W."/>
            <person name="Vontas J."/>
            <person name="Armbruster P."/>
            <person name="Huang X."/>
            <person name="Yang Y."/>
            <person name="Zhang H."/>
            <person name="He W."/>
            <person name="Peng H."/>
            <person name="Liu Y."/>
            <person name="Wu K."/>
            <person name="Chen J."/>
            <person name="Lirakis M."/>
            <person name="Topalis P."/>
            <person name="Van Leeuwen T."/>
            <person name="Hall A.B."/>
            <person name="Jiang X."/>
            <person name="Thorpe C."/>
            <person name="Mueller R.L."/>
            <person name="Sun C."/>
            <person name="Waterhouse R.M."/>
            <person name="Yan G."/>
            <person name="Tu Z.J."/>
            <person name="Fang X."/>
            <person name="James A.A."/>
        </authorList>
    </citation>
    <scope>NUCLEOTIDE SEQUENCE [LARGE SCALE GENOMIC DNA]</scope>
    <source>
        <strain evidence="2">Foshan</strain>
    </source>
</reference>
<keyword evidence="2" id="KW-1185">Reference proteome</keyword>
<organism evidence="1 2">
    <name type="scientific">Aedes albopictus</name>
    <name type="common">Asian tiger mosquito</name>
    <name type="synonym">Stegomyia albopicta</name>
    <dbReference type="NCBI Taxonomy" id="7160"/>
    <lineage>
        <taxon>Eukaryota</taxon>
        <taxon>Metazoa</taxon>
        <taxon>Ecdysozoa</taxon>
        <taxon>Arthropoda</taxon>
        <taxon>Hexapoda</taxon>
        <taxon>Insecta</taxon>
        <taxon>Pterygota</taxon>
        <taxon>Neoptera</taxon>
        <taxon>Endopterygota</taxon>
        <taxon>Diptera</taxon>
        <taxon>Nematocera</taxon>
        <taxon>Culicoidea</taxon>
        <taxon>Culicidae</taxon>
        <taxon>Culicinae</taxon>
        <taxon>Aedini</taxon>
        <taxon>Aedes</taxon>
        <taxon>Stegomyia</taxon>
    </lineage>
</organism>
<protein>
    <submittedName>
        <fullName evidence="1">Uncharacterized protein</fullName>
    </submittedName>
</protein>
<proteinExistence type="predicted"/>